<feature type="coiled-coil region" evidence="6">
    <location>
        <begin position="20"/>
        <end position="110"/>
    </location>
</feature>
<keyword evidence="5 6" id="KW-0175">Coiled coil</keyword>
<dbReference type="Pfam" id="PF00261">
    <property type="entry name" value="Tropomyosin"/>
    <property type="match status" value="4"/>
</dbReference>
<comment type="similarity">
    <text evidence="2">Belongs to the tropomyosin family.</text>
</comment>
<comment type="caution">
    <text evidence="7">The sequence shown here is derived from an EMBL/GenBank/DDBJ whole genome shotgun (WGS) entry which is preliminary data.</text>
</comment>
<reference evidence="7 8" key="1">
    <citation type="journal article" date="2023" name="Sci. Data">
        <title>Genome assembly of the Korean intertidal mud-creeper Batillaria attramentaria.</title>
        <authorList>
            <person name="Patra A.K."/>
            <person name="Ho P.T."/>
            <person name="Jun S."/>
            <person name="Lee S.J."/>
            <person name="Kim Y."/>
            <person name="Won Y.J."/>
        </authorList>
    </citation>
    <scope>NUCLEOTIDE SEQUENCE [LARGE SCALE GENOMIC DNA]</scope>
    <source>
        <strain evidence="7">Wonlab-2016</strain>
    </source>
</reference>
<dbReference type="InterPro" id="IPR000533">
    <property type="entry name" value="Tropomyosin"/>
</dbReference>
<dbReference type="AlphaFoldDB" id="A0ABD0KHX0"/>
<comment type="subunit">
    <text evidence="3">Homodimer.</text>
</comment>
<evidence type="ECO:0008006" key="9">
    <source>
        <dbReference type="Google" id="ProtNLM"/>
    </source>
</evidence>
<evidence type="ECO:0000256" key="1">
    <source>
        <dbReference type="ARBA" id="ARBA00002987"/>
    </source>
</evidence>
<evidence type="ECO:0000256" key="2">
    <source>
        <dbReference type="ARBA" id="ARBA00009036"/>
    </source>
</evidence>
<organism evidence="7 8">
    <name type="scientific">Batillaria attramentaria</name>
    <dbReference type="NCBI Taxonomy" id="370345"/>
    <lineage>
        <taxon>Eukaryota</taxon>
        <taxon>Metazoa</taxon>
        <taxon>Spiralia</taxon>
        <taxon>Lophotrochozoa</taxon>
        <taxon>Mollusca</taxon>
        <taxon>Gastropoda</taxon>
        <taxon>Caenogastropoda</taxon>
        <taxon>Sorbeoconcha</taxon>
        <taxon>Cerithioidea</taxon>
        <taxon>Batillariidae</taxon>
        <taxon>Batillaria</taxon>
    </lineage>
</organism>
<evidence type="ECO:0000256" key="6">
    <source>
        <dbReference type="SAM" id="Coils"/>
    </source>
</evidence>
<feature type="coiled-coil region" evidence="6">
    <location>
        <begin position="409"/>
        <end position="450"/>
    </location>
</feature>
<gene>
    <name evidence="7" type="ORF">BaRGS_00021911</name>
</gene>
<dbReference type="EMBL" id="JACVVK020000173">
    <property type="protein sequence ID" value="KAK7486764.1"/>
    <property type="molecule type" value="Genomic_DNA"/>
</dbReference>
<evidence type="ECO:0000313" key="7">
    <source>
        <dbReference type="EMBL" id="KAK7486764.1"/>
    </source>
</evidence>
<dbReference type="Proteomes" id="UP001519460">
    <property type="component" value="Unassembled WGS sequence"/>
</dbReference>
<name>A0ABD0KHX0_9CAEN</name>
<evidence type="ECO:0000313" key="8">
    <source>
        <dbReference type="Proteomes" id="UP001519460"/>
    </source>
</evidence>
<evidence type="ECO:0000256" key="4">
    <source>
        <dbReference type="ARBA" id="ARBA00022737"/>
    </source>
</evidence>
<dbReference type="PRINTS" id="PR00194">
    <property type="entry name" value="TROPOMYOSIN"/>
</dbReference>
<accession>A0ABD0KHX0</accession>
<dbReference type="Gene3D" id="1.20.5.170">
    <property type="match status" value="5"/>
</dbReference>
<feature type="coiled-coil region" evidence="6">
    <location>
        <begin position="137"/>
        <end position="239"/>
    </location>
</feature>
<keyword evidence="8" id="KW-1185">Reference proteome</keyword>
<keyword evidence="4" id="KW-0677">Repeat</keyword>
<feature type="non-terminal residue" evidence="7">
    <location>
        <position position="1"/>
    </location>
</feature>
<proteinExistence type="inferred from homology"/>
<sequence>EVVTLTIKPCPQPAIVATLLIQLESDVAGLNRRIQLLEEDLERSEERLQTATEKLEEASKAADESERVRRMVENKLFAGDERLEDIETELRGAKQAAQEWEARYEEFKTVLTSDVCNLYNRGRKVLESRSLADDERIDGLEAQLKEAKYIAEDAERKYDEPYFDSSLRGRKALESRSNSDEERLEFLEKQLEEAKFIAEDTDRKYDEAARKLAITEVDLERAEARLEAAEAVLVAQAKSKFQEACLCRYMYYLRCECDREAGGLFFTLTVQCLSGNSAARKIAAQEADLEKAEYRAETAERRVRELEDQSHALTNNLRSLELCEEKGCWLTVWNVFCGACFEDLRITIATKILELEEELKVVGNNMKSLEIIRHRHSSAVTYVEASAGCRSFVPLLHPMRDDLKASQREDSYEETIRDLTQRLKDAENRAQEAERTVSKLQKEVDRLEGTPCIPHQLLCLLSLWLILFPQHGRWRHLEEVTLTSSKPPVCSVSYSNFTEG</sequence>
<protein>
    <recommendedName>
        <fullName evidence="9">Tropomyosin</fullName>
    </recommendedName>
</protein>
<evidence type="ECO:0000256" key="5">
    <source>
        <dbReference type="ARBA" id="ARBA00023054"/>
    </source>
</evidence>
<feature type="coiled-coil region" evidence="6">
    <location>
        <begin position="282"/>
        <end position="323"/>
    </location>
</feature>
<comment type="function">
    <text evidence="1">Tropomyosin, in association with the troponin complex, plays a central role in the calcium dependent regulation of muscle contraction.</text>
</comment>
<dbReference type="PANTHER" id="PTHR19269">
    <property type="entry name" value="TROPOMYOSIN"/>
    <property type="match status" value="1"/>
</dbReference>
<evidence type="ECO:0000256" key="3">
    <source>
        <dbReference type="ARBA" id="ARBA00011738"/>
    </source>
</evidence>
<dbReference type="SUPFAM" id="SSF57997">
    <property type="entry name" value="Tropomyosin"/>
    <property type="match status" value="5"/>
</dbReference>